<proteinExistence type="predicted"/>
<comment type="caution">
    <text evidence="2">The sequence shown here is derived from an EMBL/GenBank/DDBJ whole genome shotgun (WGS) entry which is preliminary data.</text>
</comment>
<dbReference type="AlphaFoldDB" id="A0ABC9XUR0"/>
<evidence type="ECO:0000259" key="1">
    <source>
        <dbReference type="Pfam" id="PF00078"/>
    </source>
</evidence>
<evidence type="ECO:0000313" key="2">
    <source>
        <dbReference type="EMBL" id="GAB0201488.1"/>
    </source>
</evidence>
<protein>
    <submittedName>
        <fullName evidence="2">Mitochondrial enolase superfamily member 1</fullName>
    </submittedName>
</protein>
<name>A0ABC9XUR0_GRUJA</name>
<dbReference type="PANTHER" id="PTHR33395">
    <property type="entry name" value="TRANSCRIPTASE, PUTATIVE-RELATED-RELATED"/>
    <property type="match status" value="1"/>
</dbReference>
<dbReference type="EMBL" id="BAAFJT010000031">
    <property type="protein sequence ID" value="GAB0201488.1"/>
    <property type="molecule type" value="Genomic_DNA"/>
</dbReference>
<dbReference type="InterPro" id="IPR000477">
    <property type="entry name" value="RT_dom"/>
</dbReference>
<dbReference type="PANTHER" id="PTHR33395:SF22">
    <property type="entry name" value="REVERSE TRANSCRIPTASE DOMAIN-CONTAINING PROTEIN"/>
    <property type="match status" value="1"/>
</dbReference>
<sequence length="141" mass="15796">MARPLSIIFEKSWQSGEVPADWKRGNITPIFKKGKKEDPGNYRPVSLTSMPGKIMEQALLETMLRHMENKEVIGGSQHGFTKGKLCLTNLVAFYDGVTALVDKGRATDVIYLDLCKAFDPKHSRKFLFPLALLLIPSMWAG</sequence>
<organism evidence="2 3">
    <name type="scientific">Grus japonensis</name>
    <name type="common">Japanese crane</name>
    <name type="synonym">Red-crowned crane</name>
    <dbReference type="NCBI Taxonomy" id="30415"/>
    <lineage>
        <taxon>Eukaryota</taxon>
        <taxon>Metazoa</taxon>
        <taxon>Chordata</taxon>
        <taxon>Craniata</taxon>
        <taxon>Vertebrata</taxon>
        <taxon>Euteleostomi</taxon>
        <taxon>Archelosauria</taxon>
        <taxon>Archosauria</taxon>
        <taxon>Dinosauria</taxon>
        <taxon>Saurischia</taxon>
        <taxon>Theropoda</taxon>
        <taxon>Coelurosauria</taxon>
        <taxon>Aves</taxon>
        <taxon>Neognathae</taxon>
        <taxon>Neoaves</taxon>
        <taxon>Gruiformes</taxon>
        <taxon>Gruidae</taxon>
        <taxon>Grus</taxon>
    </lineage>
</organism>
<feature type="domain" description="Reverse transcriptase" evidence="1">
    <location>
        <begin position="35"/>
        <end position="120"/>
    </location>
</feature>
<dbReference type="Pfam" id="PF00078">
    <property type="entry name" value="RVT_1"/>
    <property type="match status" value="1"/>
</dbReference>
<dbReference type="Proteomes" id="UP001623348">
    <property type="component" value="Unassembled WGS sequence"/>
</dbReference>
<reference evidence="2 3" key="1">
    <citation type="submission" date="2024-06" db="EMBL/GenBank/DDBJ databases">
        <title>The draft genome of Grus japonensis, version 3.</title>
        <authorList>
            <person name="Nabeshima K."/>
            <person name="Suzuki S."/>
            <person name="Onuma M."/>
        </authorList>
    </citation>
    <scope>NUCLEOTIDE SEQUENCE [LARGE SCALE GENOMIC DNA]</scope>
    <source>
        <strain evidence="2 3">451A</strain>
    </source>
</reference>
<gene>
    <name evidence="2" type="ORF">GRJ2_002614400</name>
</gene>
<evidence type="ECO:0000313" key="3">
    <source>
        <dbReference type="Proteomes" id="UP001623348"/>
    </source>
</evidence>
<keyword evidence="3" id="KW-1185">Reference proteome</keyword>
<accession>A0ABC9XUR0</accession>